<evidence type="ECO:0000313" key="2">
    <source>
        <dbReference type="EMBL" id="RYJ15413.1"/>
    </source>
</evidence>
<evidence type="ECO:0000256" key="1">
    <source>
        <dbReference type="SAM" id="MobiDB-lite"/>
    </source>
</evidence>
<dbReference type="EMBL" id="RZHH01000002">
    <property type="protein sequence ID" value="RYJ15413.1"/>
    <property type="molecule type" value="Genomic_DNA"/>
</dbReference>
<proteinExistence type="predicted"/>
<reference evidence="2 3" key="1">
    <citation type="submission" date="2018-12" db="EMBL/GenBank/DDBJ databases">
        <title>Genome analysis provides insights into bioremediation potentialities of Halogeometricum borinquense strain N11.</title>
        <authorList>
            <person name="Najjari A."/>
            <person name="Youssef N."/>
            <person name="Fhoula I."/>
            <person name="Ben Dhia O."/>
            <person name="Mahjoubi M."/>
            <person name="Ouzari H.I."/>
            <person name="Cherif A."/>
        </authorList>
    </citation>
    <scope>NUCLEOTIDE SEQUENCE [LARGE SCALE GENOMIC DNA]</scope>
    <source>
        <strain evidence="2 3">N11</strain>
    </source>
</reference>
<sequence length="93" mass="10467">MWGHILEALWRRGSVEAESIATEFELSVREIRSICSEMAELGWLELRAESQKWVAGESADELLSSYPALKADVEASGTSHREHESGRQEQLAH</sequence>
<evidence type="ECO:0008006" key="4">
    <source>
        <dbReference type="Google" id="ProtNLM"/>
    </source>
</evidence>
<name>A0A482TNT6_9EURY</name>
<accession>A0A482TNT6</accession>
<feature type="region of interest" description="Disordered" evidence="1">
    <location>
        <begin position="73"/>
        <end position="93"/>
    </location>
</feature>
<feature type="compositionally biased region" description="Basic and acidic residues" evidence="1">
    <location>
        <begin position="79"/>
        <end position="93"/>
    </location>
</feature>
<comment type="caution">
    <text evidence="2">The sequence shown here is derived from an EMBL/GenBank/DDBJ whole genome shotgun (WGS) entry which is preliminary data.</text>
</comment>
<evidence type="ECO:0000313" key="3">
    <source>
        <dbReference type="Proteomes" id="UP000294028"/>
    </source>
</evidence>
<gene>
    <name evidence="2" type="ORF">ELS19_10940</name>
</gene>
<organism evidence="2 3">
    <name type="scientific">Halogeometricum borinquense</name>
    <dbReference type="NCBI Taxonomy" id="60847"/>
    <lineage>
        <taxon>Archaea</taxon>
        <taxon>Methanobacteriati</taxon>
        <taxon>Methanobacteriota</taxon>
        <taxon>Stenosarchaea group</taxon>
        <taxon>Halobacteria</taxon>
        <taxon>Halobacteriales</taxon>
        <taxon>Haloferacaceae</taxon>
        <taxon>Halogeometricum</taxon>
    </lineage>
</organism>
<protein>
    <recommendedName>
        <fullName evidence="4">MarR family transcriptional regulator</fullName>
    </recommendedName>
</protein>
<dbReference type="AlphaFoldDB" id="A0A482TNT6"/>
<dbReference type="Proteomes" id="UP000294028">
    <property type="component" value="Unassembled WGS sequence"/>
</dbReference>